<gene>
    <name evidence="2" type="ordered locus">SACE_3975</name>
</gene>
<dbReference type="HOGENOM" id="CLU_3047733_0_0_11"/>
<protein>
    <recommendedName>
        <fullName evidence="1">HTH cro/C1-type domain-containing protein</fullName>
    </recommendedName>
</protein>
<proteinExistence type="predicted"/>
<evidence type="ECO:0000313" key="2">
    <source>
        <dbReference type="EMBL" id="CAM03246.1"/>
    </source>
</evidence>
<reference evidence="2 3" key="1">
    <citation type="journal article" date="2007" name="Nat. Biotechnol.">
        <title>Complete genome sequence of the erythromycin-producing bacterium Saccharopolyspora erythraea NRRL23338.</title>
        <authorList>
            <person name="Oliynyk M."/>
            <person name="Samborskyy M."/>
            <person name="Lester J.B."/>
            <person name="Mironenko T."/>
            <person name="Scott N."/>
            <person name="Dickens S."/>
            <person name="Haydock S.F."/>
            <person name="Leadlay P.F."/>
        </authorList>
    </citation>
    <scope>NUCLEOTIDE SEQUENCE [LARGE SCALE GENOMIC DNA]</scope>
    <source>
        <strain evidence="3">ATCC 11635 / DSM 40517 / JCM 4748 / NBRC 13426 / NCIMB 8594 / NRRL 2338</strain>
    </source>
</reference>
<dbReference type="eggNOG" id="COG3655">
    <property type="taxonomic scope" value="Bacteria"/>
</dbReference>
<dbReference type="AlphaFoldDB" id="A4FGS1"/>
<feature type="domain" description="HTH cro/C1-type" evidence="1">
    <location>
        <begin position="1"/>
        <end position="35"/>
    </location>
</feature>
<organism evidence="2 3">
    <name type="scientific">Saccharopolyspora erythraea (strain ATCC 11635 / DSM 40517 / JCM 4748 / NBRC 13426 / NCIMB 8594 / NRRL 2338)</name>
    <dbReference type="NCBI Taxonomy" id="405948"/>
    <lineage>
        <taxon>Bacteria</taxon>
        <taxon>Bacillati</taxon>
        <taxon>Actinomycetota</taxon>
        <taxon>Actinomycetes</taxon>
        <taxon>Pseudonocardiales</taxon>
        <taxon>Pseudonocardiaceae</taxon>
        <taxon>Saccharopolyspora</taxon>
    </lineage>
</organism>
<evidence type="ECO:0000313" key="3">
    <source>
        <dbReference type="Proteomes" id="UP000006728"/>
    </source>
</evidence>
<dbReference type="STRING" id="405948.SACE_3975"/>
<dbReference type="Pfam" id="PF13443">
    <property type="entry name" value="HTH_26"/>
    <property type="match status" value="1"/>
</dbReference>
<keyword evidence="3" id="KW-1185">Reference proteome</keyword>
<accession>A4FGS1</accession>
<evidence type="ECO:0000259" key="1">
    <source>
        <dbReference type="Pfam" id="PF13443"/>
    </source>
</evidence>
<dbReference type="EMBL" id="AM420293">
    <property type="protein sequence ID" value="CAM03246.1"/>
    <property type="molecule type" value="Genomic_DNA"/>
</dbReference>
<name>A4FGS1_SACEN</name>
<dbReference type="KEGG" id="sen:SACE_3975"/>
<dbReference type="Proteomes" id="UP000006728">
    <property type="component" value="Chromosome"/>
</dbReference>
<dbReference type="InterPro" id="IPR001387">
    <property type="entry name" value="Cro/C1-type_HTH"/>
</dbReference>
<sequence length="54" mass="5359">MSNLWSGTPSSLKLGDLDAMCAALDCEVGDLLVAERSRPPVAGGEAAAGQGGGR</sequence>